<dbReference type="EMBL" id="NPKI01000032">
    <property type="protein sequence ID" value="PAP99481.1"/>
    <property type="molecule type" value="Genomic_DNA"/>
</dbReference>
<comment type="caution">
    <text evidence="2">The sequence shown here is derived from an EMBL/GenBank/DDBJ whole genome shotgun (WGS) entry which is preliminary data.</text>
</comment>
<feature type="region of interest" description="Disordered" evidence="1">
    <location>
        <begin position="284"/>
        <end position="309"/>
    </location>
</feature>
<dbReference type="Proteomes" id="UP000216215">
    <property type="component" value="Unassembled WGS sequence"/>
</dbReference>
<keyword evidence="3" id="KW-1185">Reference proteome</keyword>
<evidence type="ECO:0008006" key="4">
    <source>
        <dbReference type="Google" id="ProtNLM"/>
    </source>
</evidence>
<proteinExistence type="predicted"/>
<dbReference type="InterPro" id="IPR021293">
    <property type="entry name" value="DUF2865"/>
</dbReference>
<sequence>MTRFWSDMFLLPVLVTAFMLGTSSSYADSCSAIKSQMRSAERGGGSSPQLAQFRRQLVAIQRLEKQRQCSAKSSLVGFFFNPCADLVRSKAEVQRQIAAASNARRNTAGLRARFAALGCAPTAKQQNRQKEQQQDQRSAAKTQTAGLKYAGSPMLFCVRLSDGYFFPAPKSQFAKRDDLKETVDQCRYICDDPGVDLYTLEDASLETEAMVALETRKLYTELATAFRYRDDANFKACSVKRYSRRVAELRARTVTPANMANAIIPLPTTKPDLGAVAEILGPDAKAPDLGAPNAEAKGAAQHQSIEKLTETRPVRVVGPAFFPEN</sequence>
<accession>A0AB36R4I9</accession>
<name>A0AB36R4I9_9HYPH</name>
<dbReference type="AlphaFoldDB" id="A0AB36R4I9"/>
<evidence type="ECO:0000256" key="1">
    <source>
        <dbReference type="SAM" id="MobiDB-lite"/>
    </source>
</evidence>
<protein>
    <recommendedName>
        <fullName evidence="4">DUF2865 domain-containing protein</fullName>
    </recommendedName>
</protein>
<gene>
    <name evidence="2" type="ORF">CIT25_24085</name>
</gene>
<organism evidence="2 3">
    <name type="scientific">Mesorhizobium mediterraneum</name>
    <dbReference type="NCBI Taxonomy" id="43617"/>
    <lineage>
        <taxon>Bacteria</taxon>
        <taxon>Pseudomonadati</taxon>
        <taxon>Pseudomonadota</taxon>
        <taxon>Alphaproteobacteria</taxon>
        <taxon>Hyphomicrobiales</taxon>
        <taxon>Phyllobacteriaceae</taxon>
        <taxon>Mesorhizobium</taxon>
    </lineage>
</organism>
<dbReference type="Pfam" id="PF11064">
    <property type="entry name" value="DUF2865"/>
    <property type="match status" value="1"/>
</dbReference>
<evidence type="ECO:0000313" key="3">
    <source>
        <dbReference type="Proteomes" id="UP000216215"/>
    </source>
</evidence>
<evidence type="ECO:0000313" key="2">
    <source>
        <dbReference type="EMBL" id="PAP99481.1"/>
    </source>
</evidence>
<reference evidence="3" key="1">
    <citation type="submission" date="2017-08" db="EMBL/GenBank/DDBJ databases">
        <title>Mesorhizobium wenxinae sp. nov., a novel rhizobial species isolated from root nodules of chickpea (Cicer arietinum L.).</title>
        <authorList>
            <person name="Zhang J."/>
        </authorList>
    </citation>
    <scope>NUCLEOTIDE SEQUENCE [LARGE SCALE GENOMIC DNA]</scope>
    <source>
        <strain evidence="3">USDA 3392</strain>
    </source>
</reference>